<dbReference type="Proteomes" id="UP001151760">
    <property type="component" value="Unassembled WGS sequence"/>
</dbReference>
<evidence type="ECO:0000313" key="1">
    <source>
        <dbReference type="EMBL" id="GJT66906.1"/>
    </source>
</evidence>
<evidence type="ECO:0000313" key="2">
    <source>
        <dbReference type="Proteomes" id="UP001151760"/>
    </source>
</evidence>
<comment type="caution">
    <text evidence="1">The sequence shown here is derived from an EMBL/GenBank/DDBJ whole genome shotgun (WGS) entry which is preliminary data.</text>
</comment>
<gene>
    <name evidence="1" type="ORF">Tco_1018386</name>
</gene>
<organism evidence="1 2">
    <name type="scientific">Tanacetum coccineum</name>
    <dbReference type="NCBI Taxonomy" id="301880"/>
    <lineage>
        <taxon>Eukaryota</taxon>
        <taxon>Viridiplantae</taxon>
        <taxon>Streptophyta</taxon>
        <taxon>Embryophyta</taxon>
        <taxon>Tracheophyta</taxon>
        <taxon>Spermatophyta</taxon>
        <taxon>Magnoliopsida</taxon>
        <taxon>eudicotyledons</taxon>
        <taxon>Gunneridae</taxon>
        <taxon>Pentapetalae</taxon>
        <taxon>asterids</taxon>
        <taxon>campanulids</taxon>
        <taxon>Asterales</taxon>
        <taxon>Asteraceae</taxon>
        <taxon>Asteroideae</taxon>
        <taxon>Anthemideae</taxon>
        <taxon>Anthemidinae</taxon>
        <taxon>Tanacetum</taxon>
    </lineage>
</organism>
<keyword evidence="2" id="KW-1185">Reference proteome</keyword>
<accession>A0ABQ5FU60</accession>
<protein>
    <submittedName>
        <fullName evidence="1">Uncharacterized protein</fullName>
    </submittedName>
</protein>
<reference evidence="1" key="1">
    <citation type="journal article" date="2022" name="Int. J. Mol. Sci.">
        <title>Draft Genome of Tanacetum Coccineum: Genomic Comparison of Closely Related Tanacetum-Family Plants.</title>
        <authorList>
            <person name="Yamashiro T."/>
            <person name="Shiraishi A."/>
            <person name="Nakayama K."/>
            <person name="Satake H."/>
        </authorList>
    </citation>
    <scope>NUCLEOTIDE SEQUENCE</scope>
</reference>
<reference evidence="1" key="2">
    <citation type="submission" date="2022-01" db="EMBL/GenBank/DDBJ databases">
        <authorList>
            <person name="Yamashiro T."/>
            <person name="Shiraishi A."/>
            <person name="Satake H."/>
            <person name="Nakayama K."/>
        </authorList>
    </citation>
    <scope>NUCLEOTIDE SEQUENCE</scope>
</reference>
<sequence length="266" mass="29625">MIGVLTYFFRFQIEQSKRGISINKERYVKDLLRKYDKIGSSMNTLIVPPNILGPDLNGKAVNESQYKGMIGSLMNLTASRLGHSILNWSLCKTSSKHKESHLIVVKQIFRKSTSADAEDVVVVGCCANILWIKSQLTDYDIIYEKIKNHTLKRDIEFHFIPTQYQLADIFIKPLYKPSFKRLIDELGVGSGGERWGGDGWEGRLKELGKSGRGGRVWGFGGEGRSGGRTAVRSWGEGAIYGRSQLAELEYSGCTDGCTLSKASEAC</sequence>
<proteinExistence type="predicted"/>
<dbReference type="EMBL" id="BQNB010017758">
    <property type="protein sequence ID" value="GJT66906.1"/>
    <property type="molecule type" value="Genomic_DNA"/>
</dbReference>
<name>A0ABQ5FU60_9ASTR</name>